<dbReference type="Pfam" id="PF07697">
    <property type="entry name" value="7TMR-HDED"/>
    <property type="match status" value="1"/>
</dbReference>
<dbReference type="Gene3D" id="1.10.3210.10">
    <property type="entry name" value="Hypothetical protein af1432"/>
    <property type="match status" value="1"/>
</dbReference>
<evidence type="ECO:0000256" key="1">
    <source>
        <dbReference type="SAM" id="Phobius"/>
    </source>
</evidence>
<keyword evidence="1" id="KW-0812">Transmembrane</keyword>
<dbReference type="NCBIfam" id="TIGR00277">
    <property type="entry name" value="HDIG"/>
    <property type="match status" value="1"/>
</dbReference>
<dbReference type="SUPFAM" id="SSF109604">
    <property type="entry name" value="HD-domain/PDEase-like"/>
    <property type="match status" value="1"/>
</dbReference>
<dbReference type="Pfam" id="PF07698">
    <property type="entry name" value="7TM-7TMR_HD"/>
    <property type="match status" value="1"/>
</dbReference>
<accession>A0A0C1UHQ0</accession>
<dbReference type="AlphaFoldDB" id="A0A0C1UHQ0"/>
<evidence type="ECO:0000259" key="2">
    <source>
        <dbReference type="SMART" id="SM00471"/>
    </source>
</evidence>
<reference evidence="3 4" key="1">
    <citation type="journal article" date="2015" name="Infect. Genet. Evol.">
        <title>Genomic sequences of six botulinum neurotoxin-producing strains representing three clostridial species illustrate the mobility and diversity of botulinum neurotoxin genes.</title>
        <authorList>
            <person name="Smith T.J."/>
            <person name="Hill K.K."/>
            <person name="Xie G."/>
            <person name="Foley B.T."/>
            <person name="Williamson C.H."/>
            <person name="Foster J.T."/>
            <person name="Johnson S.L."/>
            <person name="Chertkov O."/>
            <person name="Teshima H."/>
            <person name="Gibbons H.S."/>
            <person name="Johnsky L.A."/>
            <person name="Karavis M.A."/>
            <person name="Smith L.A."/>
        </authorList>
    </citation>
    <scope>NUCLEOTIDE SEQUENCE [LARGE SCALE GENOMIC DNA]</scope>
    <source>
        <strain evidence="3 4">CDC 2741</strain>
    </source>
</reference>
<dbReference type="InterPro" id="IPR052722">
    <property type="entry name" value="PgpH_phosphodiesterase"/>
</dbReference>
<dbReference type="InterPro" id="IPR003607">
    <property type="entry name" value="HD/PDEase_dom"/>
</dbReference>
<organism evidence="3 4">
    <name type="scientific">Clostridium argentinense CDC 2741</name>
    <dbReference type="NCBI Taxonomy" id="1418104"/>
    <lineage>
        <taxon>Bacteria</taxon>
        <taxon>Bacillati</taxon>
        <taxon>Bacillota</taxon>
        <taxon>Clostridia</taxon>
        <taxon>Eubacteriales</taxon>
        <taxon>Clostridiaceae</taxon>
        <taxon>Clostridium</taxon>
    </lineage>
</organism>
<name>A0A0C1UHQ0_9CLOT</name>
<protein>
    <recommendedName>
        <fullName evidence="2">HD/PDEase domain-containing protein</fullName>
    </recommendedName>
</protein>
<feature type="transmembrane region" description="Helical" evidence="1">
    <location>
        <begin position="428"/>
        <end position="453"/>
    </location>
</feature>
<dbReference type="PANTHER" id="PTHR36442">
    <property type="entry name" value="CYCLIC-DI-AMP PHOSPHODIESTERASE PGPH"/>
    <property type="match status" value="1"/>
</dbReference>
<feature type="transmembrane region" description="Helical" evidence="1">
    <location>
        <begin position="331"/>
        <end position="349"/>
    </location>
</feature>
<dbReference type="EMBL" id="AYSO01000015">
    <property type="protein sequence ID" value="KIE46900.1"/>
    <property type="molecule type" value="Genomic_DNA"/>
</dbReference>
<feature type="transmembrane region" description="Helical" evidence="1">
    <location>
        <begin position="309"/>
        <end position="325"/>
    </location>
</feature>
<keyword evidence="4" id="KW-1185">Reference proteome</keyword>
<feature type="domain" description="HD/PDEase" evidence="2">
    <location>
        <begin position="482"/>
        <end position="640"/>
    </location>
</feature>
<proteinExistence type="predicted"/>
<dbReference type="InterPro" id="IPR006674">
    <property type="entry name" value="HD_domain"/>
</dbReference>
<dbReference type="InterPro" id="IPR011624">
    <property type="entry name" value="Metal-dep_PHydrolase_7TM_extra"/>
</dbReference>
<dbReference type="Proteomes" id="UP000031366">
    <property type="component" value="Unassembled WGS sequence"/>
</dbReference>
<evidence type="ECO:0000313" key="4">
    <source>
        <dbReference type="Proteomes" id="UP000031366"/>
    </source>
</evidence>
<sequence length="703" mass="79589">MKYSKKNKKVKLPKLSQRGIFVVTTLIIYFILSTSMITETYDLEVGDIAKNDIKASKDIQDQISTQRLIEDSVKHIQDVYTYDVNISKIAVKNIEDLFEIVVKINKQYSLSTISEANKANMEEKRLQELKKSSKISNLSDENYTALLSLDEKQLDELKTFLISTTNKISDEVTIRENRPEDIVLAQGVITTKFNNSRFPKNVKELGMAIGYSQVKPNYFIDYDKTEELKEEAKKAVKPVIIKKDQIIVKEGEPVTSAQIEVLKELGLLNKDKSLRLNFHISLLILLLSVILIQWYYLKWNCKEVYKKSNKIMLINILTCISLILARTLYIISPYLIPFACVPILLSILIDDKVSMTINVLNAILISIIVRFNVEITIIAVINSVAAPIILKKVQQRNDILYSCIYIAALNFIFTLTIGYALSNHIAEIIVKAAITAMSSIISGILAIGMLPFLENIFDIVTNIKLLELANPNHPLLKRLLMEAPGTYHHSVLVANLAEMAAEAVGANAVLARVSAYYHDVGKVERPYYFKENQFSGDNPHDKISPKLSALIITSHVSDGIKLAKSYKLPTAIQDVIAQHHGDSLVKYFYITMKNQSSDPDDVHEEDYKYKGPVPISKEAAIVMLADGVEASVRSIPNPTKEKVEQMVDNIFKGRLAENQLNDCELTFKELQKIKESFLKVLKGIYHERIEYPLEKLNLEEKKE</sequence>
<dbReference type="RefSeq" id="WP_039632118.1">
    <property type="nucleotide sequence ID" value="NZ_AYSO01000015.1"/>
</dbReference>
<dbReference type="InterPro" id="IPR011621">
    <property type="entry name" value="Metal-dep_PHydrolase_7TM_intra"/>
</dbReference>
<keyword evidence="1" id="KW-0472">Membrane</keyword>
<dbReference type="InterPro" id="IPR006675">
    <property type="entry name" value="HDIG_dom"/>
</dbReference>
<dbReference type="SMART" id="SM00471">
    <property type="entry name" value="HDc"/>
    <property type="match status" value="1"/>
</dbReference>
<keyword evidence="1" id="KW-1133">Transmembrane helix</keyword>
<dbReference type="Pfam" id="PF01966">
    <property type="entry name" value="HD"/>
    <property type="match status" value="1"/>
</dbReference>
<dbReference type="STRING" id="29341.RSJ17_13950"/>
<dbReference type="PANTHER" id="PTHR36442:SF1">
    <property type="entry name" value="CYCLIC-DI-AMP PHOSPHODIESTERASE PGPH"/>
    <property type="match status" value="1"/>
</dbReference>
<gene>
    <name evidence="3" type="ORF">U732_1250</name>
</gene>
<feature type="transmembrane region" description="Helical" evidence="1">
    <location>
        <begin position="278"/>
        <end position="297"/>
    </location>
</feature>
<comment type="caution">
    <text evidence="3">The sequence shown here is derived from an EMBL/GenBank/DDBJ whole genome shotgun (WGS) entry which is preliminary data.</text>
</comment>
<dbReference type="CDD" id="cd00077">
    <property type="entry name" value="HDc"/>
    <property type="match status" value="1"/>
</dbReference>
<dbReference type="OrthoDB" id="9806952at2"/>
<feature type="transmembrane region" description="Helical" evidence="1">
    <location>
        <begin position="20"/>
        <end position="38"/>
    </location>
</feature>
<feature type="transmembrane region" description="Helical" evidence="1">
    <location>
        <begin position="361"/>
        <end position="387"/>
    </location>
</feature>
<evidence type="ECO:0000313" key="3">
    <source>
        <dbReference type="EMBL" id="KIE46900.1"/>
    </source>
</evidence>
<feature type="transmembrane region" description="Helical" evidence="1">
    <location>
        <begin position="399"/>
        <end position="421"/>
    </location>
</feature>